<gene>
    <name evidence="2" type="ORF">PRK78_002057</name>
</gene>
<feature type="region of interest" description="Disordered" evidence="1">
    <location>
        <begin position="454"/>
        <end position="579"/>
    </location>
</feature>
<feature type="region of interest" description="Disordered" evidence="1">
    <location>
        <begin position="1"/>
        <end position="80"/>
    </location>
</feature>
<feature type="region of interest" description="Disordered" evidence="1">
    <location>
        <begin position="256"/>
        <end position="276"/>
    </location>
</feature>
<dbReference type="EMBL" id="CP120627">
    <property type="protein sequence ID" value="WEW56609.1"/>
    <property type="molecule type" value="Genomic_DNA"/>
</dbReference>
<proteinExistence type="predicted"/>
<feature type="compositionally biased region" description="Polar residues" evidence="1">
    <location>
        <begin position="512"/>
        <end position="526"/>
    </location>
</feature>
<sequence>MENYYMPGFAPPPSPAPAPATAELPPKEQKGKAKKKKEGKRRENKEKEEEEEDKETEPKKNKAPRKNSRESAEDESNITLILPTQRDWSIHNLPDILYQLKPTQKNKKTKSPVPMKESPYPDEPKLRHFDILPDRISTNVEDWRVETWKRLDARIRLRDITDRMLPDKRLQRNALQQRLVRFRQQFSFLTWGKPNQGSIRHEAKVVAMLAERGIDLALNTTRGLSPGLIDPNDPSKGRIPIPSDYKIPSTQMNVFLSSPEPESSFEHNAAPPESISNVGVNNTYPAMETNARVNLNDSFGFNFLCPTFDANAYQASLESGIQDESGQGMFQNNNETGSEYKADSPSDNDDASNGNEKVNRRPSARKAPVNKGKKRARDEDDYEDSDTNAKQDEHDVEAWRPAAVNRSRKKQKVSSLVTEQQQDANKPVSCPSCHMNLPLRDVYFHLSTCKGSEHPQNFGEIGQSYSQSARKTIKKRGTEKQEVKDQEAAKREAAKQEAEKQEAAKQDAIRQSIENQNNTESQSSQPLGVPSQTNQNQGQNQRKRKREPERCEACKKCKCQNPSEGQQTEDSGPTEEESWKKIEETYNSLDVMPLLVPTEEAQDPYTQEQIDVLMPVAGAFERLFGNTIQINWSEWLEPRATTDGPHSEFVDREDEEMLRDILGAFEFNYLMNLFST</sequence>
<feature type="compositionally biased region" description="Basic and acidic residues" evidence="1">
    <location>
        <begin position="387"/>
        <end position="398"/>
    </location>
</feature>
<feature type="region of interest" description="Disordered" evidence="1">
    <location>
        <begin position="99"/>
        <end position="126"/>
    </location>
</feature>
<dbReference type="Proteomes" id="UP001219355">
    <property type="component" value="Chromosome 1"/>
</dbReference>
<evidence type="ECO:0000313" key="3">
    <source>
        <dbReference type="Proteomes" id="UP001219355"/>
    </source>
</evidence>
<feature type="compositionally biased region" description="Pro residues" evidence="1">
    <location>
        <begin position="9"/>
        <end position="18"/>
    </location>
</feature>
<dbReference type="AlphaFoldDB" id="A0AAF0IJA0"/>
<evidence type="ECO:0000256" key="1">
    <source>
        <dbReference type="SAM" id="MobiDB-lite"/>
    </source>
</evidence>
<accession>A0AAF0IJA0</accession>
<feature type="compositionally biased region" description="Basic and acidic residues" evidence="1">
    <location>
        <begin position="476"/>
        <end position="508"/>
    </location>
</feature>
<feature type="compositionally biased region" description="Polar residues" evidence="1">
    <location>
        <begin position="560"/>
        <end position="571"/>
    </location>
</feature>
<organism evidence="2 3">
    <name type="scientific">Emydomyces testavorans</name>
    <dbReference type="NCBI Taxonomy" id="2070801"/>
    <lineage>
        <taxon>Eukaryota</taxon>
        <taxon>Fungi</taxon>
        <taxon>Dikarya</taxon>
        <taxon>Ascomycota</taxon>
        <taxon>Pezizomycotina</taxon>
        <taxon>Eurotiomycetes</taxon>
        <taxon>Eurotiomycetidae</taxon>
        <taxon>Onygenales</taxon>
        <taxon>Nannizziopsiaceae</taxon>
        <taxon>Emydomyces</taxon>
    </lineage>
</organism>
<name>A0AAF0IJA0_9EURO</name>
<feature type="compositionally biased region" description="Polar residues" evidence="1">
    <location>
        <begin position="321"/>
        <end position="337"/>
    </location>
</feature>
<evidence type="ECO:0000313" key="2">
    <source>
        <dbReference type="EMBL" id="WEW56609.1"/>
    </source>
</evidence>
<keyword evidence="3" id="KW-1185">Reference proteome</keyword>
<feature type="region of interest" description="Disordered" evidence="1">
    <location>
        <begin position="321"/>
        <end position="431"/>
    </location>
</feature>
<feature type="compositionally biased region" description="Basic and acidic residues" evidence="1">
    <location>
        <begin position="546"/>
        <end position="555"/>
    </location>
</feature>
<feature type="compositionally biased region" description="Polar residues" evidence="1">
    <location>
        <begin position="413"/>
        <end position="424"/>
    </location>
</feature>
<reference evidence="2" key="1">
    <citation type="submission" date="2023-03" db="EMBL/GenBank/DDBJ databases">
        <title>Emydomyces testavorans Genome Sequence.</title>
        <authorList>
            <person name="Hoyer L."/>
        </authorList>
    </citation>
    <scope>NUCLEOTIDE SEQUENCE</scope>
    <source>
        <strain evidence="2">16-2883</strain>
    </source>
</reference>
<protein>
    <submittedName>
        <fullName evidence="2">Uncharacterized protein</fullName>
    </submittedName>
</protein>